<dbReference type="SUPFAM" id="SSF53474">
    <property type="entry name" value="alpha/beta-Hydrolases"/>
    <property type="match status" value="1"/>
</dbReference>
<dbReference type="GO" id="GO:0006629">
    <property type="term" value="P:lipid metabolic process"/>
    <property type="evidence" value="ECO:0007669"/>
    <property type="project" value="InterPro"/>
</dbReference>
<dbReference type="EMBL" id="JAJJMB010013573">
    <property type="protein sequence ID" value="KAI3867057.1"/>
    <property type="molecule type" value="Genomic_DNA"/>
</dbReference>
<dbReference type="Gene3D" id="3.40.50.1820">
    <property type="entry name" value="alpha/beta hydrolase"/>
    <property type="match status" value="1"/>
</dbReference>
<keyword evidence="4" id="KW-1185">Reference proteome</keyword>
<dbReference type="InterPro" id="IPR002921">
    <property type="entry name" value="Fungal_lipase-type"/>
</dbReference>
<organism evidence="2 4">
    <name type="scientific">Papaver atlanticum</name>
    <dbReference type="NCBI Taxonomy" id="357466"/>
    <lineage>
        <taxon>Eukaryota</taxon>
        <taxon>Viridiplantae</taxon>
        <taxon>Streptophyta</taxon>
        <taxon>Embryophyta</taxon>
        <taxon>Tracheophyta</taxon>
        <taxon>Spermatophyta</taxon>
        <taxon>Magnoliopsida</taxon>
        <taxon>Ranunculales</taxon>
        <taxon>Papaveraceae</taxon>
        <taxon>Papaveroideae</taxon>
        <taxon>Papaver</taxon>
    </lineage>
</organism>
<dbReference type="PANTHER" id="PTHR31479:SF2">
    <property type="entry name" value="ALPHA_BETA-HYDROLASES SUPERFAMILY PROTEIN"/>
    <property type="match status" value="1"/>
</dbReference>
<comment type="caution">
    <text evidence="2">The sequence shown here is derived from an EMBL/GenBank/DDBJ whole genome shotgun (WGS) entry which is preliminary data.</text>
</comment>
<protein>
    <recommendedName>
        <fullName evidence="1">Fungal lipase-type domain-containing protein</fullName>
    </recommendedName>
</protein>
<accession>A0AAD4S6W5</accession>
<gene>
    <name evidence="2" type="ORF">MKW98_022020</name>
    <name evidence="3" type="ORF">MKW98_029077</name>
</gene>
<sequence>MLNQDTKIYDMKLNKAIMKNKLHRTSCIEKAMQTVEFMVSISEASKIWLAGHSAGSAVAMLAGKNMAKRGNLLGSYLFNPPFVAAPTKRRHLVATCLITAALTLLIRNNQDMQHLDILFSDLSMWVPNLYIHPSDPICSGYIRYFKIREKMERHGVGRLERLAPPYSLKGLLMKAFGKDYCSEELHLIPSACVTTSCSSFLQAHGLDQWFGDDTVSDPVVHCYN</sequence>
<dbReference type="Proteomes" id="UP001202328">
    <property type="component" value="Unassembled WGS sequence"/>
</dbReference>
<evidence type="ECO:0000259" key="1">
    <source>
        <dbReference type="Pfam" id="PF01764"/>
    </source>
</evidence>
<evidence type="ECO:0000313" key="3">
    <source>
        <dbReference type="EMBL" id="KAI3902533.1"/>
    </source>
</evidence>
<proteinExistence type="predicted"/>
<dbReference type="InterPro" id="IPR029058">
    <property type="entry name" value="AB_hydrolase_fold"/>
</dbReference>
<evidence type="ECO:0000313" key="2">
    <source>
        <dbReference type="EMBL" id="KAI3867057.1"/>
    </source>
</evidence>
<evidence type="ECO:0000313" key="4">
    <source>
        <dbReference type="Proteomes" id="UP001202328"/>
    </source>
</evidence>
<dbReference type="EMBL" id="JAJJMB010011326">
    <property type="protein sequence ID" value="KAI3902533.1"/>
    <property type="molecule type" value="Genomic_DNA"/>
</dbReference>
<reference evidence="2" key="1">
    <citation type="submission" date="2022-04" db="EMBL/GenBank/DDBJ databases">
        <title>A functionally conserved STORR gene fusion in Papaver species that diverged 16.8 million years ago.</title>
        <authorList>
            <person name="Catania T."/>
        </authorList>
    </citation>
    <scope>NUCLEOTIDE SEQUENCE</scope>
    <source>
        <strain evidence="2">S-188037</strain>
    </source>
</reference>
<dbReference type="AlphaFoldDB" id="A0AAD4S6W5"/>
<dbReference type="PANTHER" id="PTHR31479">
    <property type="entry name" value="ALPHA/BETA-HYDROLASES SUPERFAMILY PROTEIN"/>
    <property type="match status" value="1"/>
</dbReference>
<feature type="domain" description="Fungal lipase-type" evidence="1">
    <location>
        <begin position="22"/>
        <end position="71"/>
    </location>
</feature>
<name>A0AAD4S6W5_9MAGN</name>
<dbReference type="Pfam" id="PF01764">
    <property type="entry name" value="Lipase_3"/>
    <property type="match status" value="1"/>
</dbReference>